<feature type="transmembrane region" description="Helical" evidence="6">
    <location>
        <begin position="352"/>
        <end position="374"/>
    </location>
</feature>
<feature type="transmembrane region" description="Helical" evidence="6">
    <location>
        <begin position="318"/>
        <end position="340"/>
    </location>
</feature>
<name>A0A8J3KYJ1_9ACTN</name>
<evidence type="ECO:0000256" key="2">
    <source>
        <dbReference type="ARBA" id="ARBA00022692"/>
    </source>
</evidence>
<evidence type="ECO:0000313" key="8">
    <source>
        <dbReference type="Proteomes" id="UP000630887"/>
    </source>
</evidence>
<keyword evidence="2 6" id="KW-0812">Transmembrane</keyword>
<evidence type="ECO:0000256" key="5">
    <source>
        <dbReference type="SAM" id="MobiDB-lite"/>
    </source>
</evidence>
<organism evidence="7 8">
    <name type="scientific">Catellatospora coxensis</name>
    <dbReference type="NCBI Taxonomy" id="310354"/>
    <lineage>
        <taxon>Bacteria</taxon>
        <taxon>Bacillati</taxon>
        <taxon>Actinomycetota</taxon>
        <taxon>Actinomycetes</taxon>
        <taxon>Micromonosporales</taxon>
        <taxon>Micromonosporaceae</taxon>
        <taxon>Catellatospora</taxon>
    </lineage>
</organism>
<evidence type="ECO:0000256" key="6">
    <source>
        <dbReference type="SAM" id="Phobius"/>
    </source>
</evidence>
<dbReference type="PANTHER" id="PTHR23514:SF13">
    <property type="entry name" value="INNER MEMBRANE PROTEIN YBJJ"/>
    <property type="match status" value="1"/>
</dbReference>
<dbReference type="GO" id="GO:0016020">
    <property type="term" value="C:membrane"/>
    <property type="evidence" value="ECO:0007669"/>
    <property type="project" value="UniProtKB-SubCell"/>
</dbReference>
<evidence type="ECO:0000256" key="4">
    <source>
        <dbReference type="ARBA" id="ARBA00023136"/>
    </source>
</evidence>
<comment type="subcellular location">
    <subcellularLocation>
        <location evidence="1">Membrane</location>
        <topology evidence="1">Multi-pass membrane protein</topology>
    </subcellularLocation>
</comment>
<dbReference type="Gene3D" id="1.20.1250.20">
    <property type="entry name" value="MFS general substrate transporter like domains"/>
    <property type="match status" value="1"/>
</dbReference>
<dbReference type="Proteomes" id="UP000630887">
    <property type="component" value="Unassembled WGS sequence"/>
</dbReference>
<dbReference type="InterPro" id="IPR036259">
    <property type="entry name" value="MFS_trans_sf"/>
</dbReference>
<protein>
    <recommendedName>
        <fullName evidence="9">MFS transporter</fullName>
    </recommendedName>
</protein>
<dbReference type="Pfam" id="PF07690">
    <property type="entry name" value="MFS_1"/>
    <property type="match status" value="1"/>
</dbReference>
<feature type="transmembrane region" description="Helical" evidence="6">
    <location>
        <begin position="52"/>
        <end position="73"/>
    </location>
</feature>
<dbReference type="InterPro" id="IPR011701">
    <property type="entry name" value="MFS"/>
</dbReference>
<proteinExistence type="predicted"/>
<accession>A0A8J3KYJ1</accession>
<sequence length="406" mass="40968">MASAPSTAASRVRLADWSRPAAAFAVNGVLYGSLLTRYPEIADRVGADESEFGAALFAAAMGGLLGSLTAPALTRVVRESSATLVAGAGYALFAVAVVWAPDLFLLAAALLLANLFDGAHDVTMNAAAVKVQQEFGSPLMGRMHATWSLSLTGAGLLGAAAVGLGVPVLVHLGVVAAVVLAAQVAATSWRPRADVTPGSLPPPPARQRPDVPAQRGRAIRLRHLLPVLAVAALAASYVESPGQEWTGLLLSRGLDAAPQLAAVAPVLFAAGLVLSRLVLDPAQRRWGARTVAAGSGVTMVLAVLAGFGVTVAEGPAGWVLVAVTVAGIGAGPVFPLLFGAGDQLSVRHGIPAARTASMVSALSRVGAISAPVVVGPLTEAFGMAMVFAVMATGALLVLLALPRAVR</sequence>
<evidence type="ECO:0008006" key="9">
    <source>
        <dbReference type="Google" id="ProtNLM"/>
    </source>
</evidence>
<dbReference type="GO" id="GO:0022857">
    <property type="term" value="F:transmembrane transporter activity"/>
    <property type="evidence" value="ECO:0007669"/>
    <property type="project" value="InterPro"/>
</dbReference>
<feature type="region of interest" description="Disordered" evidence="5">
    <location>
        <begin position="192"/>
        <end position="211"/>
    </location>
</feature>
<keyword evidence="3 6" id="KW-1133">Transmembrane helix</keyword>
<feature type="transmembrane region" description="Helical" evidence="6">
    <location>
        <begin position="291"/>
        <end position="312"/>
    </location>
</feature>
<evidence type="ECO:0000256" key="1">
    <source>
        <dbReference type="ARBA" id="ARBA00004141"/>
    </source>
</evidence>
<comment type="caution">
    <text evidence="7">The sequence shown here is derived from an EMBL/GenBank/DDBJ whole genome shotgun (WGS) entry which is preliminary data.</text>
</comment>
<dbReference type="InterPro" id="IPR051788">
    <property type="entry name" value="MFS_Transporter"/>
</dbReference>
<keyword evidence="8" id="KW-1185">Reference proteome</keyword>
<evidence type="ECO:0000313" key="7">
    <source>
        <dbReference type="EMBL" id="GIG05406.1"/>
    </source>
</evidence>
<feature type="transmembrane region" description="Helical" evidence="6">
    <location>
        <begin position="260"/>
        <end position="279"/>
    </location>
</feature>
<feature type="transmembrane region" description="Helical" evidence="6">
    <location>
        <begin position="156"/>
        <end position="182"/>
    </location>
</feature>
<keyword evidence="4 6" id="KW-0472">Membrane</keyword>
<dbReference type="PANTHER" id="PTHR23514">
    <property type="entry name" value="BYPASS OF STOP CODON PROTEIN 6"/>
    <property type="match status" value="1"/>
</dbReference>
<dbReference type="EMBL" id="BONI01000014">
    <property type="protein sequence ID" value="GIG05406.1"/>
    <property type="molecule type" value="Genomic_DNA"/>
</dbReference>
<feature type="transmembrane region" description="Helical" evidence="6">
    <location>
        <begin position="85"/>
        <end position="113"/>
    </location>
</feature>
<feature type="transmembrane region" description="Helical" evidence="6">
    <location>
        <begin position="380"/>
        <end position="401"/>
    </location>
</feature>
<feature type="transmembrane region" description="Helical" evidence="6">
    <location>
        <begin position="224"/>
        <end position="240"/>
    </location>
</feature>
<dbReference type="SUPFAM" id="SSF103473">
    <property type="entry name" value="MFS general substrate transporter"/>
    <property type="match status" value="1"/>
</dbReference>
<evidence type="ECO:0000256" key="3">
    <source>
        <dbReference type="ARBA" id="ARBA00022989"/>
    </source>
</evidence>
<dbReference type="AlphaFoldDB" id="A0A8J3KYJ1"/>
<gene>
    <name evidence="7" type="ORF">Cco03nite_21060</name>
</gene>
<reference evidence="7 8" key="1">
    <citation type="submission" date="2021-01" db="EMBL/GenBank/DDBJ databases">
        <title>Whole genome shotgun sequence of Catellatospora coxensis NBRC 107359.</title>
        <authorList>
            <person name="Komaki H."/>
            <person name="Tamura T."/>
        </authorList>
    </citation>
    <scope>NUCLEOTIDE SEQUENCE [LARGE SCALE GENOMIC DNA]</scope>
    <source>
        <strain evidence="7 8">NBRC 107359</strain>
    </source>
</reference>
<dbReference type="RefSeq" id="WP_203691691.1">
    <property type="nucleotide sequence ID" value="NZ_BAAALC010000021.1"/>
</dbReference>